<protein>
    <submittedName>
        <fullName evidence="3">Plasmid stabilization system protein ParE</fullName>
    </submittedName>
</protein>
<dbReference type="Pfam" id="PF05016">
    <property type="entry name" value="ParE_toxin"/>
    <property type="match status" value="1"/>
</dbReference>
<evidence type="ECO:0000313" key="3">
    <source>
        <dbReference type="EMBL" id="MDQ0442913.1"/>
    </source>
</evidence>
<dbReference type="InterPro" id="IPR007712">
    <property type="entry name" value="RelE/ParE_toxin"/>
</dbReference>
<keyword evidence="4" id="KW-1185">Reference proteome</keyword>
<dbReference type="PANTHER" id="PTHR33755:SF8">
    <property type="entry name" value="TOXIN PARE2"/>
    <property type="match status" value="1"/>
</dbReference>
<accession>A0ABU0HKR4</accession>
<dbReference type="Proteomes" id="UP001236369">
    <property type="component" value="Unassembled WGS sequence"/>
</dbReference>
<gene>
    <name evidence="3" type="ORF">QO016_002410</name>
</gene>
<dbReference type="EMBL" id="JAUSVV010000004">
    <property type="protein sequence ID" value="MDQ0442913.1"/>
    <property type="molecule type" value="Genomic_DNA"/>
</dbReference>
<proteinExistence type="inferred from homology"/>
<dbReference type="InterPro" id="IPR035093">
    <property type="entry name" value="RelE/ParE_toxin_dom_sf"/>
</dbReference>
<sequence>MKLRFTPDALAEIDAVLGGIADKSPIGASNVRRRIEATLDRLVDHPLCGTRTSSPPLRRILVRLFPYLIFYEPRDDAVVVIAVRHAARDPFSMPGDQRDPDPES</sequence>
<comment type="caution">
    <text evidence="3">The sequence shown here is derived from an EMBL/GenBank/DDBJ whole genome shotgun (WGS) entry which is preliminary data.</text>
</comment>
<evidence type="ECO:0000313" key="4">
    <source>
        <dbReference type="Proteomes" id="UP001236369"/>
    </source>
</evidence>
<dbReference type="PANTHER" id="PTHR33755">
    <property type="entry name" value="TOXIN PARE1-RELATED"/>
    <property type="match status" value="1"/>
</dbReference>
<evidence type="ECO:0000256" key="2">
    <source>
        <dbReference type="ARBA" id="ARBA00022649"/>
    </source>
</evidence>
<dbReference type="InterPro" id="IPR051803">
    <property type="entry name" value="TA_system_RelE-like_toxin"/>
</dbReference>
<name>A0ABU0HKR4_9HYPH</name>
<evidence type="ECO:0000256" key="1">
    <source>
        <dbReference type="ARBA" id="ARBA00006226"/>
    </source>
</evidence>
<reference evidence="3 4" key="1">
    <citation type="submission" date="2023-07" db="EMBL/GenBank/DDBJ databases">
        <title>Genomic Encyclopedia of Type Strains, Phase IV (KMG-IV): sequencing the most valuable type-strain genomes for metagenomic binning, comparative biology and taxonomic classification.</title>
        <authorList>
            <person name="Goeker M."/>
        </authorList>
    </citation>
    <scope>NUCLEOTIDE SEQUENCE [LARGE SCALE GENOMIC DNA]</scope>
    <source>
        <strain evidence="3 4">DSM 19562</strain>
    </source>
</reference>
<organism evidence="3 4">
    <name type="scientific">Methylobacterium persicinum</name>
    <dbReference type="NCBI Taxonomy" id="374426"/>
    <lineage>
        <taxon>Bacteria</taxon>
        <taxon>Pseudomonadati</taxon>
        <taxon>Pseudomonadota</taxon>
        <taxon>Alphaproteobacteria</taxon>
        <taxon>Hyphomicrobiales</taxon>
        <taxon>Methylobacteriaceae</taxon>
        <taxon>Methylobacterium</taxon>
    </lineage>
</organism>
<keyword evidence="2" id="KW-1277">Toxin-antitoxin system</keyword>
<comment type="similarity">
    <text evidence="1">Belongs to the RelE toxin family.</text>
</comment>
<dbReference type="RefSeq" id="WP_238248242.1">
    <property type="nucleotide sequence ID" value="NZ_BPQX01000016.1"/>
</dbReference>
<dbReference type="Gene3D" id="3.30.2310.20">
    <property type="entry name" value="RelE-like"/>
    <property type="match status" value="1"/>
</dbReference>